<reference evidence="1 2" key="1">
    <citation type="journal article" date="2020" name="ISME J.">
        <title>Comparative genomics reveals insights into cyanobacterial evolution and habitat adaptation.</title>
        <authorList>
            <person name="Chen M.Y."/>
            <person name="Teng W.K."/>
            <person name="Zhao L."/>
            <person name="Hu C.X."/>
            <person name="Zhou Y.K."/>
            <person name="Han B.P."/>
            <person name="Song L.R."/>
            <person name="Shu W.S."/>
        </authorList>
    </citation>
    <scope>NUCLEOTIDE SEQUENCE [LARGE SCALE GENOMIC DNA]</scope>
    <source>
        <strain evidence="1 2">FACHB-119</strain>
    </source>
</reference>
<dbReference type="Pfam" id="PF21826">
    <property type="entry name" value="DUF6887"/>
    <property type="match status" value="1"/>
</dbReference>
<evidence type="ECO:0000313" key="2">
    <source>
        <dbReference type="Proteomes" id="UP000661112"/>
    </source>
</evidence>
<name>A0ABR8D7Q3_9NOST</name>
<dbReference type="EMBL" id="JACJSG010000022">
    <property type="protein sequence ID" value="MBD2502295.1"/>
    <property type="molecule type" value="Genomic_DNA"/>
</dbReference>
<keyword evidence="2" id="KW-1185">Reference proteome</keyword>
<dbReference type="RefSeq" id="WP_190474427.1">
    <property type="nucleotide sequence ID" value="NZ_JACJSG010000022.1"/>
</dbReference>
<dbReference type="InterPro" id="IPR054053">
    <property type="entry name" value="DUF6887"/>
</dbReference>
<proteinExistence type="predicted"/>
<gene>
    <name evidence="1" type="ORF">H6G83_17040</name>
</gene>
<organism evidence="1 2">
    <name type="scientific">Anabaena azotica FACHB-119</name>
    <dbReference type="NCBI Taxonomy" id="947527"/>
    <lineage>
        <taxon>Bacteria</taxon>
        <taxon>Bacillati</taxon>
        <taxon>Cyanobacteriota</taxon>
        <taxon>Cyanophyceae</taxon>
        <taxon>Nostocales</taxon>
        <taxon>Nostocaceae</taxon>
        <taxon>Anabaena</taxon>
        <taxon>Anabaena azotica</taxon>
    </lineage>
</organism>
<evidence type="ECO:0000313" key="1">
    <source>
        <dbReference type="EMBL" id="MBD2502295.1"/>
    </source>
</evidence>
<comment type="caution">
    <text evidence="1">The sequence shown here is derived from an EMBL/GenBank/DDBJ whole genome shotgun (WGS) entry which is preliminary data.</text>
</comment>
<sequence>MTKANYTAMTDQELKRYLVNHRDDKEAFYAYMDRRKSRNRDVAIELNDPNWEEKIKAAIEKQLGSA</sequence>
<dbReference type="Proteomes" id="UP000661112">
    <property type="component" value="Unassembled WGS sequence"/>
</dbReference>
<accession>A0ABR8D7Q3</accession>
<protein>
    <submittedName>
        <fullName evidence="1">Uncharacterized protein</fullName>
    </submittedName>
</protein>